<protein>
    <submittedName>
        <fullName evidence="1">Uncharacterized protein</fullName>
    </submittedName>
</protein>
<dbReference type="AlphaFoldDB" id="A0A2R6WPV3"/>
<keyword evidence="2" id="KW-1185">Reference proteome</keyword>
<accession>A0A2R6WPV3</accession>
<reference evidence="2" key="1">
    <citation type="journal article" date="2017" name="Cell">
        <title>Insights into land plant evolution garnered from the Marchantia polymorpha genome.</title>
        <authorList>
            <person name="Bowman J.L."/>
            <person name="Kohchi T."/>
            <person name="Yamato K.T."/>
            <person name="Jenkins J."/>
            <person name="Shu S."/>
            <person name="Ishizaki K."/>
            <person name="Yamaoka S."/>
            <person name="Nishihama R."/>
            <person name="Nakamura Y."/>
            <person name="Berger F."/>
            <person name="Adam C."/>
            <person name="Aki S.S."/>
            <person name="Althoff F."/>
            <person name="Araki T."/>
            <person name="Arteaga-Vazquez M.A."/>
            <person name="Balasubrmanian S."/>
            <person name="Barry K."/>
            <person name="Bauer D."/>
            <person name="Boehm C.R."/>
            <person name="Briginshaw L."/>
            <person name="Caballero-Perez J."/>
            <person name="Catarino B."/>
            <person name="Chen F."/>
            <person name="Chiyoda S."/>
            <person name="Chovatia M."/>
            <person name="Davies K.M."/>
            <person name="Delmans M."/>
            <person name="Demura T."/>
            <person name="Dierschke T."/>
            <person name="Dolan L."/>
            <person name="Dorantes-Acosta A.E."/>
            <person name="Eklund D.M."/>
            <person name="Florent S.N."/>
            <person name="Flores-Sandoval E."/>
            <person name="Fujiyama A."/>
            <person name="Fukuzawa H."/>
            <person name="Galik B."/>
            <person name="Grimanelli D."/>
            <person name="Grimwood J."/>
            <person name="Grossniklaus U."/>
            <person name="Hamada T."/>
            <person name="Haseloff J."/>
            <person name="Hetherington A.J."/>
            <person name="Higo A."/>
            <person name="Hirakawa Y."/>
            <person name="Hundley H.N."/>
            <person name="Ikeda Y."/>
            <person name="Inoue K."/>
            <person name="Inoue S.I."/>
            <person name="Ishida S."/>
            <person name="Jia Q."/>
            <person name="Kakita M."/>
            <person name="Kanazawa T."/>
            <person name="Kawai Y."/>
            <person name="Kawashima T."/>
            <person name="Kennedy M."/>
            <person name="Kinose K."/>
            <person name="Kinoshita T."/>
            <person name="Kohara Y."/>
            <person name="Koide E."/>
            <person name="Komatsu K."/>
            <person name="Kopischke S."/>
            <person name="Kubo M."/>
            <person name="Kyozuka J."/>
            <person name="Lagercrantz U."/>
            <person name="Lin S.S."/>
            <person name="Lindquist E."/>
            <person name="Lipzen A.M."/>
            <person name="Lu C.W."/>
            <person name="De Luna E."/>
            <person name="Martienssen R.A."/>
            <person name="Minamino N."/>
            <person name="Mizutani M."/>
            <person name="Mizutani M."/>
            <person name="Mochizuki N."/>
            <person name="Monte I."/>
            <person name="Mosher R."/>
            <person name="Nagasaki H."/>
            <person name="Nakagami H."/>
            <person name="Naramoto S."/>
            <person name="Nishitani K."/>
            <person name="Ohtani M."/>
            <person name="Okamoto T."/>
            <person name="Okumura M."/>
            <person name="Phillips J."/>
            <person name="Pollak B."/>
            <person name="Reinders A."/>
            <person name="Rovekamp M."/>
            <person name="Sano R."/>
            <person name="Sawa S."/>
            <person name="Schmid M.W."/>
            <person name="Shirakawa M."/>
            <person name="Solano R."/>
            <person name="Spunde A."/>
            <person name="Suetsugu N."/>
            <person name="Sugano S."/>
            <person name="Sugiyama A."/>
            <person name="Sun R."/>
            <person name="Suzuki Y."/>
            <person name="Takenaka M."/>
            <person name="Takezawa D."/>
            <person name="Tomogane H."/>
            <person name="Tsuzuki M."/>
            <person name="Ueda T."/>
            <person name="Umeda M."/>
            <person name="Ward J.M."/>
            <person name="Watanabe Y."/>
            <person name="Yazaki K."/>
            <person name="Yokoyama R."/>
            <person name="Yoshitake Y."/>
            <person name="Yotsui I."/>
            <person name="Zachgo S."/>
            <person name="Schmutz J."/>
        </authorList>
    </citation>
    <scope>NUCLEOTIDE SEQUENCE [LARGE SCALE GENOMIC DNA]</scope>
    <source>
        <strain evidence="2">Tak-1</strain>
    </source>
</reference>
<dbReference type="EMBL" id="KZ772740">
    <property type="protein sequence ID" value="PTQ35863.1"/>
    <property type="molecule type" value="Genomic_DNA"/>
</dbReference>
<organism evidence="1 2">
    <name type="scientific">Marchantia polymorpha</name>
    <name type="common">Common liverwort</name>
    <name type="synonym">Marchantia aquatica</name>
    <dbReference type="NCBI Taxonomy" id="3197"/>
    <lineage>
        <taxon>Eukaryota</taxon>
        <taxon>Viridiplantae</taxon>
        <taxon>Streptophyta</taxon>
        <taxon>Embryophyta</taxon>
        <taxon>Marchantiophyta</taxon>
        <taxon>Marchantiopsida</taxon>
        <taxon>Marchantiidae</taxon>
        <taxon>Marchantiales</taxon>
        <taxon>Marchantiaceae</taxon>
        <taxon>Marchantia</taxon>
    </lineage>
</organism>
<evidence type="ECO:0000313" key="1">
    <source>
        <dbReference type="EMBL" id="PTQ35863.1"/>
    </source>
</evidence>
<dbReference type="Proteomes" id="UP000244005">
    <property type="component" value="Unassembled WGS sequence"/>
</dbReference>
<name>A0A2R6WPV3_MARPO</name>
<proteinExistence type="predicted"/>
<gene>
    <name evidence="1" type="ORF">MARPO_0068s0076</name>
</gene>
<dbReference type="Gramene" id="Mp7g09230.1">
    <property type="protein sequence ID" value="Mp7g09230.1.cds1"/>
    <property type="gene ID" value="Mp7g09230"/>
</dbReference>
<evidence type="ECO:0000313" key="2">
    <source>
        <dbReference type="Proteomes" id="UP000244005"/>
    </source>
</evidence>
<sequence>MDGLSHFCDHEVLMSHDTDSFLPQLRPRYNCSFKDGSKTDASFPMVRFTCPGPPSVWSFFLLISDCCSYMRVSRCFSYLKILPLT</sequence>